<protein>
    <submittedName>
        <fullName evidence="3">Response regulator transcription factor</fullName>
    </submittedName>
</protein>
<organism evidence="3 4">
    <name type="scientific">Escherichia coli</name>
    <dbReference type="NCBI Taxonomy" id="562"/>
    <lineage>
        <taxon>Bacteria</taxon>
        <taxon>Pseudomonadati</taxon>
        <taxon>Pseudomonadota</taxon>
        <taxon>Gammaproteobacteria</taxon>
        <taxon>Enterobacterales</taxon>
        <taxon>Enterobacteriaceae</taxon>
        <taxon>Escherichia</taxon>
    </lineage>
</organism>
<comment type="caution">
    <text evidence="3">The sequence shown here is derived from an EMBL/GenBank/DDBJ whole genome shotgun (WGS) entry which is preliminary data.</text>
</comment>
<dbReference type="InterPro" id="IPR000792">
    <property type="entry name" value="Tscrpt_reg_LuxR_C"/>
</dbReference>
<dbReference type="Proteomes" id="UP000534332">
    <property type="component" value="Unassembled WGS sequence"/>
</dbReference>
<dbReference type="GO" id="GO:0003677">
    <property type="term" value="F:DNA binding"/>
    <property type="evidence" value="ECO:0007669"/>
    <property type="project" value="UniProtKB-KW"/>
</dbReference>
<evidence type="ECO:0000313" key="3">
    <source>
        <dbReference type="EMBL" id="EFG2161016.1"/>
    </source>
</evidence>
<dbReference type="AlphaFoldDB" id="A0AAN3H105"/>
<evidence type="ECO:0000313" key="4">
    <source>
        <dbReference type="Proteomes" id="UP000534332"/>
    </source>
</evidence>
<sequence length="40" mass="4738">LGMSEKTFSTHKQNLIKRLRVHNEVELLYKGMLLVRKGRL</sequence>
<dbReference type="GO" id="GO:0006355">
    <property type="term" value="P:regulation of DNA-templated transcription"/>
    <property type="evidence" value="ECO:0007669"/>
    <property type="project" value="InterPro"/>
</dbReference>
<dbReference type="Pfam" id="PF00196">
    <property type="entry name" value="GerE"/>
    <property type="match status" value="1"/>
</dbReference>
<evidence type="ECO:0000256" key="1">
    <source>
        <dbReference type="ARBA" id="ARBA00023125"/>
    </source>
</evidence>
<accession>A0AAN3H105</accession>
<dbReference type="PROSITE" id="PS50043">
    <property type="entry name" value="HTH_LUXR_2"/>
    <property type="match status" value="1"/>
</dbReference>
<dbReference type="SUPFAM" id="SSF46894">
    <property type="entry name" value="C-terminal effector domain of the bipartite response regulators"/>
    <property type="match status" value="1"/>
</dbReference>
<dbReference type="InterPro" id="IPR036388">
    <property type="entry name" value="WH-like_DNA-bd_sf"/>
</dbReference>
<dbReference type="InterPro" id="IPR016032">
    <property type="entry name" value="Sig_transdc_resp-reg_C-effctor"/>
</dbReference>
<proteinExistence type="predicted"/>
<dbReference type="EMBL" id="AASSGK010000009">
    <property type="protein sequence ID" value="EFG2161016.1"/>
    <property type="molecule type" value="Genomic_DNA"/>
</dbReference>
<dbReference type="Gene3D" id="1.10.10.10">
    <property type="entry name" value="Winged helix-like DNA-binding domain superfamily/Winged helix DNA-binding domain"/>
    <property type="match status" value="1"/>
</dbReference>
<feature type="domain" description="HTH luxR-type" evidence="2">
    <location>
        <begin position="1"/>
        <end position="38"/>
    </location>
</feature>
<feature type="non-terminal residue" evidence="3">
    <location>
        <position position="1"/>
    </location>
</feature>
<keyword evidence="1" id="KW-0238">DNA-binding</keyword>
<gene>
    <name evidence="3" type="ORF">BRV02_002072</name>
</gene>
<reference evidence="3 4" key="1">
    <citation type="submission" date="2020-02" db="EMBL/GenBank/DDBJ databases">
        <authorList>
            <person name="Ashton P.M."/>
            <person name="Dallman T."/>
            <person name="Nair S."/>
            <person name="De Pinna E."/>
            <person name="Peters T."/>
            <person name="Grant K."/>
        </authorList>
    </citation>
    <scope>NUCLEOTIDE SEQUENCE [LARGE SCALE GENOMIC DNA]</scope>
    <source>
        <strain evidence="3 4">188143</strain>
    </source>
</reference>
<evidence type="ECO:0000259" key="2">
    <source>
        <dbReference type="PROSITE" id="PS50043"/>
    </source>
</evidence>
<name>A0AAN3H105_ECOLX</name>